<proteinExistence type="predicted"/>
<name>A0A2P5DDB8_PARAD</name>
<accession>A0A2P5DDB8</accession>
<evidence type="ECO:0000313" key="1">
    <source>
        <dbReference type="EMBL" id="PON71281.1"/>
    </source>
</evidence>
<gene>
    <name evidence="1" type="ORF">PanWU01x14_074210</name>
</gene>
<feature type="non-terminal residue" evidence="1">
    <location>
        <position position="1"/>
    </location>
</feature>
<keyword evidence="2" id="KW-1185">Reference proteome</keyword>
<evidence type="ECO:0000313" key="2">
    <source>
        <dbReference type="Proteomes" id="UP000237105"/>
    </source>
</evidence>
<dbReference type="Proteomes" id="UP000237105">
    <property type="component" value="Unassembled WGS sequence"/>
</dbReference>
<comment type="caution">
    <text evidence="1">The sequence shown here is derived from an EMBL/GenBank/DDBJ whole genome shotgun (WGS) entry which is preliminary data.</text>
</comment>
<sequence>IKFSETIEEIDKEIENKQESEHDPFTLLSELIGNACTNTHLTQTEKKGRRARRANLLVNVIRDSVKQISTLHVSTSENIRRLANCF</sequence>
<dbReference type="OrthoDB" id="1746344at2759"/>
<dbReference type="EMBL" id="JXTB01000045">
    <property type="protein sequence ID" value="PON71281.1"/>
    <property type="molecule type" value="Genomic_DNA"/>
</dbReference>
<dbReference type="AlphaFoldDB" id="A0A2P5DDB8"/>
<organism evidence="1 2">
    <name type="scientific">Parasponia andersonii</name>
    <name type="common">Sponia andersonii</name>
    <dbReference type="NCBI Taxonomy" id="3476"/>
    <lineage>
        <taxon>Eukaryota</taxon>
        <taxon>Viridiplantae</taxon>
        <taxon>Streptophyta</taxon>
        <taxon>Embryophyta</taxon>
        <taxon>Tracheophyta</taxon>
        <taxon>Spermatophyta</taxon>
        <taxon>Magnoliopsida</taxon>
        <taxon>eudicotyledons</taxon>
        <taxon>Gunneridae</taxon>
        <taxon>Pentapetalae</taxon>
        <taxon>rosids</taxon>
        <taxon>fabids</taxon>
        <taxon>Rosales</taxon>
        <taxon>Cannabaceae</taxon>
        <taxon>Parasponia</taxon>
    </lineage>
</organism>
<protein>
    <submittedName>
        <fullName evidence="1">Uncharacterized protein</fullName>
    </submittedName>
</protein>
<reference evidence="2" key="1">
    <citation type="submission" date="2016-06" db="EMBL/GenBank/DDBJ databases">
        <title>Parallel loss of symbiosis genes in relatives of nitrogen-fixing non-legume Parasponia.</title>
        <authorList>
            <person name="Van Velzen R."/>
            <person name="Holmer R."/>
            <person name="Bu F."/>
            <person name="Rutten L."/>
            <person name="Van Zeijl A."/>
            <person name="Liu W."/>
            <person name="Santuari L."/>
            <person name="Cao Q."/>
            <person name="Sharma T."/>
            <person name="Shen D."/>
            <person name="Roswanjaya Y."/>
            <person name="Wardhani T."/>
            <person name="Kalhor M.S."/>
            <person name="Jansen J."/>
            <person name="Van den Hoogen J."/>
            <person name="Gungor B."/>
            <person name="Hartog M."/>
            <person name="Hontelez J."/>
            <person name="Verver J."/>
            <person name="Yang W.-C."/>
            <person name="Schijlen E."/>
            <person name="Repin R."/>
            <person name="Schilthuizen M."/>
            <person name="Schranz E."/>
            <person name="Heidstra R."/>
            <person name="Miyata K."/>
            <person name="Fedorova E."/>
            <person name="Kohlen W."/>
            <person name="Bisseling T."/>
            <person name="Smit S."/>
            <person name="Geurts R."/>
        </authorList>
    </citation>
    <scope>NUCLEOTIDE SEQUENCE [LARGE SCALE GENOMIC DNA]</scope>
    <source>
        <strain evidence="2">cv. WU1-14</strain>
    </source>
</reference>